<accession>A0AA40B0A2</accession>
<evidence type="ECO:0000313" key="3">
    <source>
        <dbReference type="Proteomes" id="UP001172102"/>
    </source>
</evidence>
<protein>
    <recommendedName>
        <fullName evidence="1">DUF6546 domain-containing protein</fullName>
    </recommendedName>
</protein>
<dbReference type="EMBL" id="JAUKUA010000002">
    <property type="protein sequence ID" value="KAK0725263.1"/>
    <property type="molecule type" value="Genomic_DNA"/>
</dbReference>
<organism evidence="2 3">
    <name type="scientific">Lasiosphaeris hirsuta</name>
    <dbReference type="NCBI Taxonomy" id="260670"/>
    <lineage>
        <taxon>Eukaryota</taxon>
        <taxon>Fungi</taxon>
        <taxon>Dikarya</taxon>
        <taxon>Ascomycota</taxon>
        <taxon>Pezizomycotina</taxon>
        <taxon>Sordariomycetes</taxon>
        <taxon>Sordariomycetidae</taxon>
        <taxon>Sordariales</taxon>
        <taxon>Lasiosphaeriaceae</taxon>
        <taxon>Lasiosphaeris</taxon>
    </lineage>
</organism>
<feature type="domain" description="DUF6546" evidence="1">
    <location>
        <begin position="270"/>
        <end position="454"/>
    </location>
</feature>
<proteinExistence type="predicted"/>
<dbReference type="Pfam" id="PF20183">
    <property type="entry name" value="DUF6546"/>
    <property type="match status" value="1"/>
</dbReference>
<dbReference type="InterPro" id="IPR046676">
    <property type="entry name" value="DUF6546"/>
</dbReference>
<evidence type="ECO:0000259" key="1">
    <source>
        <dbReference type="Pfam" id="PF20183"/>
    </source>
</evidence>
<evidence type="ECO:0000313" key="2">
    <source>
        <dbReference type="EMBL" id="KAK0725263.1"/>
    </source>
</evidence>
<gene>
    <name evidence="2" type="ORF">B0H67DRAFT_126000</name>
</gene>
<reference evidence="2" key="1">
    <citation type="submission" date="2023-06" db="EMBL/GenBank/DDBJ databases">
        <title>Genome-scale phylogeny and comparative genomics of the fungal order Sordariales.</title>
        <authorList>
            <consortium name="Lawrence Berkeley National Laboratory"/>
            <person name="Hensen N."/>
            <person name="Bonometti L."/>
            <person name="Westerberg I."/>
            <person name="Brannstrom I.O."/>
            <person name="Guillou S."/>
            <person name="Cros-Aarteil S."/>
            <person name="Calhoun S."/>
            <person name="Haridas S."/>
            <person name="Kuo A."/>
            <person name="Mondo S."/>
            <person name="Pangilinan J."/>
            <person name="Riley R."/>
            <person name="Labutti K."/>
            <person name="Andreopoulos B."/>
            <person name="Lipzen A."/>
            <person name="Chen C."/>
            <person name="Yanf M."/>
            <person name="Daum C."/>
            <person name="Ng V."/>
            <person name="Clum A."/>
            <person name="Steindorff A."/>
            <person name="Ohm R."/>
            <person name="Martin F."/>
            <person name="Silar P."/>
            <person name="Natvig D."/>
            <person name="Lalanne C."/>
            <person name="Gautier V."/>
            <person name="Ament-Velasquez S.L."/>
            <person name="Kruys A."/>
            <person name="Hutchinson M.I."/>
            <person name="Powell A.J."/>
            <person name="Barry K."/>
            <person name="Miller A.N."/>
            <person name="Grigoriev I.V."/>
            <person name="Debuchy R."/>
            <person name="Gladieux P."/>
            <person name="Thoren M.H."/>
            <person name="Johannesson H."/>
        </authorList>
    </citation>
    <scope>NUCLEOTIDE SEQUENCE</scope>
    <source>
        <strain evidence="2">SMH4607-1</strain>
    </source>
</reference>
<comment type="caution">
    <text evidence="2">The sequence shown here is derived from an EMBL/GenBank/DDBJ whole genome shotgun (WGS) entry which is preliminary data.</text>
</comment>
<dbReference type="AlphaFoldDB" id="A0AA40B0A2"/>
<sequence>MDSPTKTNPTNWHDLPTELRLMIFEAFIDDCKTTEPPFGRLDGPKANTAIKTATYASVNREWQAFFEARHFWHIVLTPERLLEFGNIVQGSRRRLVGHIQLRVHLAFLDCPICVLTGCAADHEKILAGATRTLFNSLATWDKSTDRNRRGLGLELTLQAPRFTDQELEEHRRTGNHKDCTNQREFIRFRLESRATWTRLELAPILSDLPKVHVVTEFFLQHPDSSRVDIDGTKKLLQSLPSLKEVVYEPPRFMNLETRNDGIGLLSESFLPRTLRGLEMHAEHNTFLADTLAPPKRACTALGRASRHLQKLRHLHLTFIIDATTFFQPLIPHLELEPSGSWDRLETLSLTAHKLTLWEWDGMNLDRLAHAHDLLESAAVATRLMPKLRTMCLWAGKESITCFCYTREDDMLARRCCVTIVMRTRHRKFEWELRVVEAWKQTAIQQATGHFATEPCYQVEFKAQSKVMKANR</sequence>
<keyword evidence="3" id="KW-1185">Reference proteome</keyword>
<name>A0AA40B0A2_9PEZI</name>
<dbReference type="Proteomes" id="UP001172102">
    <property type="component" value="Unassembled WGS sequence"/>
</dbReference>